<proteinExistence type="predicted"/>
<protein>
    <recommendedName>
        <fullName evidence="4">Mechanosensitive ion channel family protein</fullName>
    </recommendedName>
</protein>
<feature type="region of interest" description="Disordered" evidence="1">
    <location>
        <begin position="33"/>
        <end position="79"/>
    </location>
</feature>
<dbReference type="Proteomes" id="UP000664144">
    <property type="component" value="Unassembled WGS sequence"/>
</dbReference>
<dbReference type="GO" id="GO:0016020">
    <property type="term" value="C:membrane"/>
    <property type="evidence" value="ECO:0007669"/>
    <property type="project" value="InterPro"/>
</dbReference>
<feature type="compositionally biased region" description="Basic and acidic residues" evidence="1">
    <location>
        <begin position="34"/>
        <end position="47"/>
    </location>
</feature>
<accession>A0A939J7T4</accession>
<evidence type="ECO:0000313" key="3">
    <source>
        <dbReference type="Proteomes" id="UP000664144"/>
    </source>
</evidence>
<name>A0A939J7T4_9BACT</name>
<dbReference type="InterPro" id="IPR011066">
    <property type="entry name" value="MscS_channel_C_sf"/>
</dbReference>
<evidence type="ECO:0000313" key="2">
    <source>
        <dbReference type="EMBL" id="MBO0357054.1"/>
    </source>
</evidence>
<evidence type="ECO:0008006" key="4">
    <source>
        <dbReference type="Google" id="ProtNLM"/>
    </source>
</evidence>
<evidence type="ECO:0000256" key="1">
    <source>
        <dbReference type="SAM" id="MobiDB-lite"/>
    </source>
</evidence>
<reference evidence="2" key="1">
    <citation type="submission" date="2021-03" db="EMBL/GenBank/DDBJ databases">
        <authorList>
            <person name="Kim M.K."/>
        </authorList>
    </citation>
    <scope>NUCLEOTIDE SEQUENCE</scope>
    <source>
        <strain evidence="2">BT186</strain>
    </source>
</reference>
<dbReference type="EMBL" id="JAFLQZ010000002">
    <property type="protein sequence ID" value="MBO0357054.1"/>
    <property type="molecule type" value="Genomic_DNA"/>
</dbReference>
<keyword evidence="3" id="KW-1185">Reference proteome</keyword>
<dbReference type="AlphaFoldDB" id="A0A939J7T4"/>
<dbReference type="RefSeq" id="WP_206981357.1">
    <property type="nucleotide sequence ID" value="NZ_JAFLQZ010000002.1"/>
</dbReference>
<dbReference type="SUPFAM" id="SSF82689">
    <property type="entry name" value="Mechanosensitive channel protein MscS (YggB), C-terminal domain"/>
    <property type="match status" value="1"/>
</dbReference>
<comment type="caution">
    <text evidence="2">The sequence shown here is derived from an EMBL/GenBank/DDBJ whole genome shotgun (WGS) entry which is preliminary data.</text>
</comment>
<organism evidence="2 3">
    <name type="scientific">Hymenobacter telluris</name>
    <dbReference type="NCBI Taxonomy" id="2816474"/>
    <lineage>
        <taxon>Bacteria</taxon>
        <taxon>Pseudomonadati</taxon>
        <taxon>Bacteroidota</taxon>
        <taxon>Cytophagia</taxon>
        <taxon>Cytophagales</taxon>
        <taxon>Hymenobacteraceae</taxon>
        <taxon>Hymenobacter</taxon>
    </lineage>
</organism>
<gene>
    <name evidence="2" type="ORF">J0X19_03775</name>
</gene>
<sequence>MMDAQDRVLEAIKNTLTAHGIDLPYPTQQILWHDQTEATDGNRKTQREGWPAGRGEVPKSQADIRQAKQPDAPAPPPAA</sequence>